<feature type="non-terminal residue" evidence="2">
    <location>
        <position position="216"/>
    </location>
</feature>
<accession>A0A087SV09</accession>
<dbReference type="InterPro" id="IPR050327">
    <property type="entry name" value="Proton-linked_MCT"/>
</dbReference>
<feature type="transmembrane region" description="Helical" evidence="1">
    <location>
        <begin position="84"/>
        <end position="101"/>
    </location>
</feature>
<dbReference type="AlphaFoldDB" id="A0A087SV09"/>
<dbReference type="PANTHER" id="PTHR11360:SF303">
    <property type="entry name" value="MAJOR FACILITATOR SUPERFAMILY (MFS) PROFILE DOMAIN-CONTAINING PROTEIN"/>
    <property type="match status" value="1"/>
</dbReference>
<keyword evidence="1" id="KW-0812">Transmembrane</keyword>
<dbReference type="SUPFAM" id="SSF103473">
    <property type="entry name" value="MFS general substrate transporter"/>
    <property type="match status" value="1"/>
</dbReference>
<dbReference type="GO" id="GO:0008028">
    <property type="term" value="F:monocarboxylic acid transmembrane transporter activity"/>
    <property type="evidence" value="ECO:0007669"/>
    <property type="project" value="TreeGrafter"/>
</dbReference>
<dbReference type="Gene3D" id="1.20.1250.20">
    <property type="entry name" value="MFS general substrate transporter like domains"/>
    <property type="match status" value="1"/>
</dbReference>
<sequence>MNVMIPESEQSLKKNYVFLIACFFLSFISEGLQRLSGLFFLEIIGTQSLDRQTASLPFILNRSVAYIIAAFSRQLCKKKAASSVILWGVLFCFLATDIILLSLFWGLIFGAGCGMVSPYVIMEFIKQHKQSSVSASASTAGLSFSSIILPLFLDILIYNYGINGSFFIFSAIILNYIPLSLLATYNIPFHRLNIKWRIRKRSKKYSPSSPEQNVGA</sequence>
<dbReference type="EMBL" id="KK112086">
    <property type="protein sequence ID" value="KFM56698.1"/>
    <property type="molecule type" value="Genomic_DNA"/>
</dbReference>
<proteinExistence type="predicted"/>
<keyword evidence="3" id="KW-1185">Reference proteome</keyword>
<keyword evidence="1" id="KW-1133">Transmembrane helix</keyword>
<evidence type="ECO:0008006" key="4">
    <source>
        <dbReference type="Google" id="ProtNLM"/>
    </source>
</evidence>
<feature type="transmembrane region" description="Helical" evidence="1">
    <location>
        <begin position="166"/>
        <end position="187"/>
    </location>
</feature>
<feature type="transmembrane region" description="Helical" evidence="1">
    <location>
        <begin position="107"/>
        <end position="125"/>
    </location>
</feature>
<gene>
    <name evidence="2" type="ORF">X975_09476</name>
</gene>
<evidence type="ECO:0000256" key="1">
    <source>
        <dbReference type="SAM" id="Phobius"/>
    </source>
</evidence>
<protein>
    <recommendedName>
        <fullName evidence="4">Monocarboxylate transporter 12</fullName>
    </recommendedName>
</protein>
<dbReference type="InterPro" id="IPR036259">
    <property type="entry name" value="MFS_trans_sf"/>
</dbReference>
<organism evidence="2 3">
    <name type="scientific">Stegodyphus mimosarum</name>
    <name type="common">African social velvet spider</name>
    <dbReference type="NCBI Taxonomy" id="407821"/>
    <lineage>
        <taxon>Eukaryota</taxon>
        <taxon>Metazoa</taxon>
        <taxon>Ecdysozoa</taxon>
        <taxon>Arthropoda</taxon>
        <taxon>Chelicerata</taxon>
        <taxon>Arachnida</taxon>
        <taxon>Araneae</taxon>
        <taxon>Araneomorphae</taxon>
        <taxon>Entelegynae</taxon>
        <taxon>Eresoidea</taxon>
        <taxon>Eresidae</taxon>
        <taxon>Stegodyphus</taxon>
    </lineage>
</organism>
<dbReference type="PANTHER" id="PTHR11360">
    <property type="entry name" value="MONOCARBOXYLATE TRANSPORTER"/>
    <property type="match status" value="1"/>
</dbReference>
<reference evidence="2 3" key="1">
    <citation type="submission" date="2013-11" db="EMBL/GenBank/DDBJ databases">
        <title>Genome sequencing of Stegodyphus mimosarum.</title>
        <authorList>
            <person name="Bechsgaard J."/>
        </authorList>
    </citation>
    <scope>NUCLEOTIDE SEQUENCE [LARGE SCALE GENOMIC DNA]</scope>
</reference>
<name>A0A087SV09_STEMI</name>
<feature type="transmembrane region" description="Helical" evidence="1">
    <location>
        <begin position="137"/>
        <end position="160"/>
    </location>
</feature>
<evidence type="ECO:0000313" key="3">
    <source>
        <dbReference type="Proteomes" id="UP000054359"/>
    </source>
</evidence>
<keyword evidence="1" id="KW-0472">Membrane</keyword>
<dbReference type="OrthoDB" id="6422987at2759"/>
<evidence type="ECO:0000313" key="2">
    <source>
        <dbReference type="EMBL" id="KFM56698.1"/>
    </source>
</evidence>
<feature type="transmembrane region" description="Helical" evidence="1">
    <location>
        <begin position="16"/>
        <end position="35"/>
    </location>
</feature>
<dbReference type="Proteomes" id="UP000054359">
    <property type="component" value="Unassembled WGS sequence"/>
</dbReference>